<sequence>MNWVRNKSLKHENVSNQILHFTMSTMPTIDQHDKTIQLLDLLNEYQELTTIYRLHFINGFLNLSRANFQSEKTKFGKDTFDMRSYDACKVVGVIGDEFNVIDRRDAIVDCDFEDRNALELQQDTQLKNRKKNEKPTKTDNAANTYKDPILQFGALTPPQLKTSQEDFDRALKLSVQIINIRRKIATLTSELESI</sequence>
<dbReference type="GO" id="GO:0051082">
    <property type="term" value="F:unfolded protein binding"/>
    <property type="evidence" value="ECO:0007669"/>
    <property type="project" value="TreeGrafter"/>
</dbReference>
<dbReference type="Proteomes" id="UP000005018">
    <property type="component" value="Chromosome 7"/>
</dbReference>
<evidence type="ECO:0000256" key="2">
    <source>
        <dbReference type="SAM" id="MobiDB-lite"/>
    </source>
</evidence>
<dbReference type="KEGG" id="cot:CORT_0G01330"/>
<dbReference type="PANTHER" id="PTHR31996:SF2">
    <property type="entry name" value="COILED-COIL DOMAIN-CONTAINING PROTEIN 115"/>
    <property type="match status" value="1"/>
</dbReference>
<dbReference type="GO" id="GO:1990871">
    <property type="term" value="C:Vma12-Vma22 assembly complex"/>
    <property type="evidence" value="ECO:0007669"/>
    <property type="project" value="TreeGrafter"/>
</dbReference>
<name>H8XAH1_CANO9</name>
<protein>
    <recommendedName>
        <fullName evidence="1">Vacuolar ATPase assembly protein VMA22</fullName>
    </recommendedName>
</protein>
<proteinExistence type="predicted"/>
<evidence type="ECO:0000313" key="3">
    <source>
        <dbReference type="EMBL" id="CCG24820.1"/>
    </source>
</evidence>
<dbReference type="InterPro" id="IPR040357">
    <property type="entry name" value="Vma22/CCDC115"/>
</dbReference>
<dbReference type="HOGENOM" id="CLU_089394_1_0_1"/>
<dbReference type="AlphaFoldDB" id="H8XAH1"/>
<organism evidence="3 4">
    <name type="scientific">Candida orthopsilosis (strain 90-125)</name>
    <name type="common">Yeast</name>
    <dbReference type="NCBI Taxonomy" id="1136231"/>
    <lineage>
        <taxon>Eukaryota</taxon>
        <taxon>Fungi</taxon>
        <taxon>Dikarya</taxon>
        <taxon>Ascomycota</taxon>
        <taxon>Saccharomycotina</taxon>
        <taxon>Pichiomycetes</taxon>
        <taxon>Debaryomycetaceae</taxon>
        <taxon>Candida/Lodderomyces clade</taxon>
        <taxon>Candida</taxon>
    </lineage>
</organism>
<dbReference type="RefSeq" id="XP_003870947.1">
    <property type="nucleotide sequence ID" value="XM_003870898.1"/>
</dbReference>
<feature type="region of interest" description="Disordered" evidence="2">
    <location>
        <begin position="123"/>
        <end position="142"/>
    </location>
</feature>
<dbReference type="GO" id="GO:0070072">
    <property type="term" value="P:vacuolar proton-transporting V-type ATPase complex assembly"/>
    <property type="evidence" value="ECO:0007669"/>
    <property type="project" value="InterPro"/>
</dbReference>
<gene>
    <name evidence="3" type="ORF">CORT_0G01330</name>
</gene>
<dbReference type="GeneID" id="14541933"/>
<dbReference type="EMBL" id="HE681725">
    <property type="protein sequence ID" value="CCG24820.1"/>
    <property type="molecule type" value="Genomic_DNA"/>
</dbReference>
<dbReference type="OrthoDB" id="408631at2759"/>
<evidence type="ECO:0000256" key="1">
    <source>
        <dbReference type="ARBA" id="ARBA00093634"/>
    </source>
</evidence>
<keyword evidence="4" id="KW-1185">Reference proteome</keyword>
<dbReference type="Pfam" id="PF21730">
    <property type="entry name" value="Vma22_CCDC115"/>
    <property type="match status" value="1"/>
</dbReference>
<evidence type="ECO:0000313" key="4">
    <source>
        <dbReference type="Proteomes" id="UP000005018"/>
    </source>
</evidence>
<reference evidence="3 4" key="1">
    <citation type="journal article" date="2012" name="PLoS ONE">
        <title>Sequence and analysis of the genome of the pathogenic yeast Candida orthopsilosis.</title>
        <authorList>
            <person name="Riccombeni A."/>
            <person name="Vidanes G."/>
            <person name="Proux-Wera E."/>
            <person name="Wolfe K.H."/>
            <person name="Butler G."/>
        </authorList>
    </citation>
    <scope>NUCLEOTIDE SEQUENCE [LARGE SCALE GENOMIC DNA]</scope>
    <source>
        <strain evidence="3 4">Co 90-125</strain>
    </source>
</reference>
<dbReference type="PANTHER" id="PTHR31996">
    <property type="entry name" value="COILED-COIL DOMAIN-CONTAINING PROTEIN 115"/>
    <property type="match status" value="1"/>
</dbReference>
<dbReference type="eggNOG" id="ENOG502SBHH">
    <property type="taxonomic scope" value="Eukaryota"/>
</dbReference>
<accession>H8XAH1</accession>